<dbReference type="SUPFAM" id="SSF53756">
    <property type="entry name" value="UDP-Glycosyltransferase/glycogen phosphorylase"/>
    <property type="match status" value="1"/>
</dbReference>
<dbReference type="RefSeq" id="WP_091153587.1">
    <property type="nucleotide sequence ID" value="NZ_FNOT01000004.1"/>
</dbReference>
<evidence type="ECO:0000259" key="3">
    <source>
        <dbReference type="Pfam" id="PF13439"/>
    </source>
</evidence>
<keyword evidence="5" id="KW-1185">Reference proteome</keyword>
<dbReference type="PANTHER" id="PTHR12526:SF510">
    <property type="entry name" value="D-INOSITOL 3-PHOSPHATE GLYCOSYLTRANSFERASE"/>
    <property type="match status" value="1"/>
</dbReference>
<evidence type="ECO:0000256" key="1">
    <source>
        <dbReference type="ARBA" id="ARBA00022676"/>
    </source>
</evidence>
<dbReference type="PANTHER" id="PTHR12526">
    <property type="entry name" value="GLYCOSYLTRANSFERASE"/>
    <property type="match status" value="1"/>
</dbReference>
<keyword evidence="1" id="KW-0328">Glycosyltransferase</keyword>
<accession>A0A1H3G040</accession>
<dbReference type="AlphaFoldDB" id="A0A1H3G040"/>
<dbReference type="Proteomes" id="UP000198921">
    <property type="component" value="Unassembled WGS sequence"/>
</dbReference>
<dbReference type="OrthoDB" id="8878585at2"/>
<dbReference type="InterPro" id="IPR028098">
    <property type="entry name" value="Glyco_trans_4-like_N"/>
</dbReference>
<feature type="domain" description="Glycosyltransferase subfamily 4-like N-terminal" evidence="3">
    <location>
        <begin position="31"/>
        <end position="193"/>
    </location>
</feature>
<evidence type="ECO:0000313" key="5">
    <source>
        <dbReference type="Proteomes" id="UP000198921"/>
    </source>
</evidence>
<evidence type="ECO:0000313" key="4">
    <source>
        <dbReference type="EMBL" id="SDX96606.1"/>
    </source>
</evidence>
<organism evidence="4 5">
    <name type="scientific">Geodermatophilus africanus</name>
    <dbReference type="NCBI Taxonomy" id="1137993"/>
    <lineage>
        <taxon>Bacteria</taxon>
        <taxon>Bacillati</taxon>
        <taxon>Actinomycetota</taxon>
        <taxon>Actinomycetes</taxon>
        <taxon>Geodermatophilales</taxon>
        <taxon>Geodermatophilaceae</taxon>
        <taxon>Geodermatophilus</taxon>
    </lineage>
</organism>
<reference evidence="5" key="1">
    <citation type="submission" date="2016-10" db="EMBL/GenBank/DDBJ databases">
        <authorList>
            <person name="Varghese N."/>
            <person name="Submissions S."/>
        </authorList>
    </citation>
    <scope>NUCLEOTIDE SEQUENCE [LARGE SCALE GENOMIC DNA]</scope>
    <source>
        <strain evidence="5">DSM 45422</strain>
    </source>
</reference>
<gene>
    <name evidence="4" type="ORF">SAMN05660209_01673</name>
</gene>
<sequence length="403" mass="42671">MTVPAPRRPPEPVPAARPPLLVVHPGAELYGADRVLLESATALAARFTVTVAVPGPGPLVGELAARGVRVETCPMPVLRNAALRPRGALRLLADAVRGTLPALRLLRRHGVAGVYVNTLTLPSWPLLARLAGRRSVCHVHEAEQSAPRLLRLGMALCPALADRVVANSRFTLEVLAEVAPRLRRRSTVVPNAVRGPADPEPARAELTGPLRLLYVGRLSPRKGPQVAVATLQELRSRGVDARLTLVGSVFEGYEWFADELRSTVADAGLGDRVEFAGFTADVWPHLAAADVALVPSIGDESFGNTAVEAVLAARPLVVSAHSGLREAAAGYAAAQAVDAGRPEEWADAVQRLTADWPATRTAALADAAEARRRHAPERYRDELVAAVAGPDAVPAPPHAVLSR</sequence>
<dbReference type="GO" id="GO:0016757">
    <property type="term" value="F:glycosyltransferase activity"/>
    <property type="evidence" value="ECO:0007669"/>
    <property type="project" value="UniProtKB-KW"/>
</dbReference>
<dbReference type="Gene3D" id="3.40.50.2000">
    <property type="entry name" value="Glycogen Phosphorylase B"/>
    <property type="match status" value="2"/>
</dbReference>
<name>A0A1H3G040_9ACTN</name>
<dbReference type="Pfam" id="PF13692">
    <property type="entry name" value="Glyco_trans_1_4"/>
    <property type="match status" value="1"/>
</dbReference>
<protein>
    <submittedName>
        <fullName evidence="4">Glycosyltransferase involved in cell wall bisynthesis</fullName>
    </submittedName>
</protein>
<proteinExistence type="predicted"/>
<dbReference type="EMBL" id="FNOT01000004">
    <property type="protein sequence ID" value="SDX96606.1"/>
    <property type="molecule type" value="Genomic_DNA"/>
</dbReference>
<keyword evidence="2 4" id="KW-0808">Transferase</keyword>
<evidence type="ECO:0000256" key="2">
    <source>
        <dbReference type="ARBA" id="ARBA00022679"/>
    </source>
</evidence>
<dbReference type="STRING" id="1137993.SAMN05660209_01673"/>
<dbReference type="Pfam" id="PF13439">
    <property type="entry name" value="Glyco_transf_4"/>
    <property type="match status" value="1"/>
</dbReference>